<dbReference type="HOGENOM" id="CLU_009400_2_0_1"/>
<dbReference type="Proteomes" id="UP000006911">
    <property type="component" value="Unassembled WGS sequence"/>
</dbReference>
<feature type="compositionally biased region" description="Low complexity" evidence="1">
    <location>
        <begin position="64"/>
        <end position="73"/>
    </location>
</feature>
<evidence type="ECO:0000313" key="3">
    <source>
        <dbReference type="Proteomes" id="UP000006911"/>
    </source>
</evidence>
<protein>
    <submittedName>
        <fullName evidence="2">(Perigord truffle) hypothetical protein</fullName>
    </submittedName>
</protein>
<feature type="compositionally biased region" description="Polar residues" evidence="1">
    <location>
        <begin position="182"/>
        <end position="193"/>
    </location>
</feature>
<dbReference type="OMA" id="PRPDWAM"/>
<feature type="compositionally biased region" description="Acidic residues" evidence="1">
    <location>
        <begin position="353"/>
        <end position="369"/>
    </location>
</feature>
<feature type="compositionally biased region" description="Acidic residues" evidence="1">
    <location>
        <begin position="321"/>
        <end position="331"/>
    </location>
</feature>
<dbReference type="Pfam" id="PF11489">
    <property type="entry name" value="Aim21"/>
    <property type="match status" value="2"/>
</dbReference>
<feature type="compositionally biased region" description="Basic and acidic residues" evidence="1">
    <location>
        <begin position="376"/>
        <end position="386"/>
    </location>
</feature>
<dbReference type="InParanoid" id="D5GCC0"/>
<feature type="compositionally biased region" description="Basic and acidic residues" evidence="1">
    <location>
        <begin position="651"/>
        <end position="663"/>
    </location>
</feature>
<dbReference type="InterPro" id="IPR021582">
    <property type="entry name" value="Aim21"/>
</dbReference>
<feature type="compositionally biased region" description="Basic and acidic residues" evidence="1">
    <location>
        <begin position="754"/>
        <end position="763"/>
    </location>
</feature>
<accession>D5GCC0</accession>
<feature type="compositionally biased region" description="Basic and acidic residues" evidence="1">
    <location>
        <begin position="617"/>
        <end position="638"/>
    </location>
</feature>
<feature type="compositionally biased region" description="Pro residues" evidence="1">
    <location>
        <begin position="565"/>
        <end position="584"/>
    </location>
</feature>
<dbReference type="eggNOG" id="ENOG502SPD4">
    <property type="taxonomic scope" value="Eukaryota"/>
</dbReference>
<gene>
    <name evidence="2" type="ORF">GSTUM_00005810001</name>
</gene>
<feature type="region of interest" description="Disordered" evidence="1">
    <location>
        <begin position="1"/>
        <end position="164"/>
    </location>
</feature>
<reference evidence="2 3" key="1">
    <citation type="journal article" date="2010" name="Nature">
        <title>Perigord black truffle genome uncovers evolutionary origins and mechanisms of symbiosis.</title>
        <authorList>
            <person name="Martin F."/>
            <person name="Kohler A."/>
            <person name="Murat C."/>
            <person name="Balestrini R."/>
            <person name="Coutinho P.M."/>
            <person name="Jaillon O."/>
            <person name="Montanini B."/>
            <person name="Morin E."/>
            <person name="Noel B."/>
            <person name="Percudani R."/>
            <person name="Porcel B."/>
            <person name="Rubini A."/>
            <person name="Amicucci A."/>
            <person name="Amselem J."/>
            <person name="Anthouard V."/>
            <person name="Arcioni S."/>
            <person name="Artiguenave F."/>
            <person name="Aury J.M."/>
            <person name="Ballario P."/>
            <person name="Bolchi A."/>
            <person name="Brenna A."/>
            <person name="Brun A."/>
            <person name="Buee M."/>
            <person name="Cantarel B."/>
            <person name="Chevalier G."/>
            <person name="Couloux A."/>
            <person name="Da Silva C."/>
            <person name="Denoeud F."/>
            <person name="Duplessis S."/>
            <person name="Ghignone S."/>
            <person name="Hilselberger B."/>
            <person name="Iotti M."/>
            <person name="Marcais B."/>
            <person name="Mello A."/>
            <person name="Miranda M."/>
            <person name="Pacioni G."/>
            <person name="Quesneville H."/>
            <person name="Riccioni C."/>
            <person name="Ruotolo R."/>
            <person name="Splivallo R."/>
            <person name="Stocchi V."/>
            <person name="Tisserant E."/>
            <person name="Viscomi A.R."/>
            <person name="Zambonelli A."/>
            <person name="Zampieri E."/>
            <person name="Henrissat B."/>
            <person name="Lebrun M.H."/>
            <person name="Paolocci F."/>
            <person name="Bonfante P."/>
            <person name="Ottonello S."/>
            <person name="Wincker P."/>
        </authorList>
    </citation>
    <scope>NUCLEOTIDE SEQUENCE [LARGE SCALE GENOMIC DNA]</scope>
    <source>
        <strain evidence="2 3">Mel28</strain>
    </source>
</reference>
<name>D5GCC0_TUBMM</name>
<feature type="region of interest" description="Disordered" evidence="1">
    <location>
        <begin position="607"/>
        <end position="663"/>
    </location>
</feature>
<feature type="compositionally biased region" description="Polar residues" evidence="1">
    <location>
        <begin position="719"/>
        <end position="735"/>
    </location>
</feature>
<dbReference type="RefSeq" id="XP_002837972.1">
    <property type="nucleotide sequence ID" value="XM_002837926.1"/>
</dbReference>
<feature type="compositionally biased region" description="Polar residues" evidence="1">
    <location>
        <begin position="136"/>
        <end position="149"/>
    </location>
</feature>
<feature type="compositionally biased region" description="Polar residues" evidence="1">
    <location>
        <begin position="690"/>
        <end position="701"/>
    </location>
</feature>
<feature type="compositionally biased region" description="Basic residues" evidence="1">
    <location>
        <begin position="238"/>
        <end position="247"/>
    </location>
</feature>
<feature type="region of interest" description="Disordered" evidence="1">
    <location>
        <begin position="182"/>
        <end position="202"/>
    </location>
</feature>
<feature type="region of interest" description="Disordered" evidence="1">
    <location>
        <begin position="237"/>
        <end position="594"/>
    </location>
</feature>
<dbReference type="GeneID" id="9184840"/>
<feature type="compositionally biased region" description="Polar residues" evidence="1">
    <location>
        <begin position="494"/>
        <end position="505"/>
    </location>
</feature>
<evidence type="ECO:0000256" key="1">
    <source>
        <dbReference type="SAM" id="MobiDB-lite"/>
    </source>
</evidence>
<feature type="region of interest" description="Disordered" evidence="1">
    <location>
        <begin position="688"/>
        <end position="807"/>
    </location>
</feature>
<feature type="compositionally biased region" description="Basic residues" evidence="1">
    <location>
        <begin position="639"/>
        <end position="650"/>
    </location>
</feature>
<dbReference type="AlphaFoldDB" id="D5GCC0"/>
<dbReference type="STRING" id="656061.D5GCC0"/>
<feature type="compositionally biased region" description="Basic and acidic residues" evidence="1">
    <location>
        <begin position="398"/>
        <end position="408"/>
    </location>
</feature>
<dbReference type="EMBL" id="FN430109">
    <property type="protein sequence ID" value="CAZ82163.1"/>
    <property type="molecule type" value="Genomic_DNA"/>
</dbReference>
<feature type="compositionally biased region" description="Basic and acidic residues" evidence="1">
    <location>
        <begin position="424"/>
        <end position="468"/>
    </location>
</feature>
<evidence type="ECO:0000313" key="2">
    <source>
        <dbReference type="EMBL" id="CAZ82163.1"/>
    </source>
</evidence>
<organism evidence="2 3">
    <name type="scientific">Tuber melanosporum (strain Mel28)</name>
    <name type="common">Perigord black truffle</name>
    <dbReference type="NCBI Taxonomy" id="656061"/>
    <lineage>
        <taxon>Eukaryota</taxon>
        <taxon>Fungi</taxon>
        <taxon>Dikarya</taxon>
        <taxon>Ascomycota</taxon>
        <taxon>Pezizomycotina</taxon>
        <taxon>Pezizomycetes</taxon>
        <taxon>Pezizales</taxon>
        <taxon>Tuberaceae</taxon>
        <taxon>Tuber</taxon>
    </lineage>
</organism>
<feature type="compositionally biased region" description="Basic and acidic residues" evidence="1">
    <location>
        <begin position="702"/>
        <end position="717"/>
    </location>
</feature>
<dbReference type="KEGG" id="tml:GSTUM_00005810001"/>
<feature type="compositionally biased region" description="Basic and acidic residues" evidence="1">
    <location>
        <begin position="784"/>
        <end position="795"/>
    </location>
</feature>
<sequence>MSAPPSIPPRPSRSTVPSIPPRPSSKPRSKSPLEQEGPALTTIPPTTELHAPVARPPAPKPTESGSGITTSITLKNDSGIPQIGRRVPMYPNAGDVQAPSPAVTPGAGRRSHVYREEWEMDEGAYGHGTPKGINPYTRSSTDLNQSVAQSPDLGDANDASTPVPDEEIGYLASEQYARVISPQLTGTSATGHSPTLRRRDSEDAPVSLYGIVTNSSTSIDEKDKEISIHLDALPHHGGVYHHHHHHDSRAGTRPGSALGMMGEDEEEEEREHPILASDEVQKRGGEFMLPAISPPLPPRRPGSMPNTRPHSVAPTGPGSVADEDEDGDIEPADLPSNTGFELRESLIALQPGEETEPLFPEDEDEDAEECVTGTVDKTKEKLKHPDLPPSVSSGHRFPSKDIWEEAPDHAQLQAIVSSPPIADPETRDGHREEGEPAERARDYRHEVQSEGPDEHLDRLLKRGKKSEESVGSGDRNGVKRFPSNDIWEDVPPSLQLSATVTPSNDPQEENTNEHESRATTTGTTRLEDKIASIPEEEDNTRPTTGAPIEGPSAPKPDFPARPQVPSTPPGNPPPVSSKPKPAIPPRTGGIGGKIAALKAGFMNDLDQRLKLGPQAPKQEENPVGEEDKPMEVLSDVRKSRARGPRGRKLPTAKEAETKTETKADPAAFKMEIVGVWTVWSMNEEGVNVGEESTISSAGESETGTKPEPMAEDKKEEMATTPSATTLPGATGTGRQTVPAVSKDFDTTAAPPSPKAEEKEEKDTIPTTIAGDQHPEDAIGTGEAGDERADEAKQEGVRNTAGDQKVEV</sequence>
<feature type="compositionally biased region" description="Pro residues" evidence="1">
    <location>
        <begin position="1"/>
        <end position="11"/>
    </location>
</feature>
<proteinExistence type="predicted"/>
<keyword evidence="3" id="KW-1185">Reference proteome</keyword>